<organism evidence="2 3">
    <name type="scientific">Paraphotobacterium marinum</name>
    <dbReference type="NCBI Taxonomy" id="1755811"/>
    <lineage>
        <taxon>Bacteria</taxon>
        <taxon>Pseudomonadati</taxon>
        <taxon>Pseudomonadota</taxon>
        <taxon>Gammaproteobacteria</taxon>
        <taxon>Vibrionales</taxon>
        <taxon>Vibrionaceae</taxon>
        <taxon>Paraphotobacterium</taxon>
    </lineage>
</organism>
<proteinExistence type="predicted"/>
<keyword evidence="3" id="KW-1185">Reference proteome</keyword>
<dbReference type="AlphaFoldDB" id="A0A220VD45"/>
<keyword evidence="1" id="KW-0812">Transmembrane</keyword>
<keyword evidence="1" id="KW-1133">Transmembrane helix</keyword>
<evidence type="ECO:0000313" key="3">
    <source>
        <dbReference type="Proteomes" id="UP000242175"/>
    </source>
</evidence>
<gene>
    <name evidence="2" type="ORF">CF386_03150</name>
</gene>
<evidence type="ECO:0000313" key="2">
    <source>
        <dbReference type="EMBL" id="ASK78102.1"/>
    </source>
</evidence>
<evidence type="ECO:0008006" key="4">
    <source>
        <dbReference type="Google" id="ProtNLM"/>
    </source>
</evidence>
<protein>
    <recommendedName>
        <fullName evidence="4">Polysaccharide chain length determinant N-terminal domain-containing protein</fullName>
    </recommendedName>
</protein>
<name>A0A220VD45_9GAMM</name>
<feature type="transmembrane region" description="Helical" evidence="1">
    <location>
        <begin position="24"/>
        <end position="41"/>
    </location>
</feature>
<reference evidence="2 3" key="1">
    <citation type="journal article" date="2016" name="Int. J. Syst. Evol. Microbiol.">
        <title>Paraphotobacterium marinum gen. nov., sp. nov., a member of the family Vibrionaceae, isolated from surface seawater.</title>
        <authorList>
            <person name="Huang Z."/>
            <person name="Dong C."/>
            <person name="Shao Z."/>
        </authorList>
    </citation>
    <scope>NUCLEOTIDE SEQUENCE [LARGE SCALE GENOMIC DNA]</scope>
    <source>
        <strain evidence="2 3">NSCS20N07D</strain>
    </source>
</reference>
<evidence type="ECO:0000256" key="1">
    <source>
        <dbReference type="SAM" id="Phobius"/>
    </source>
</evidence>
<dbReference type="KEGG" id="pmai:CF386_03150"/>
<dbReference type="RefSeq" id="WP_089073011.1">
    <property type="nucleotide sequence ID" value="NZ_CBCSAM010000012.1"/>
</dbReference>
<accession>A0A220VD45</accession>
<keyword evidence="1" id="KW-0472">Membrane</keyword>
<dbReference type="EMBL" id="CP022355">
    <property type="protein sequence ID" value="ASK78102.1"/>
    <property type="molecule type" value="Genomic_DNA"/>
</dbReference>
<dbReference type="Proteomes" id="UP000242175">
    <property type="component" value="Chromosome large"/>
</dbReference>
<feature type="transmembrane region" description="Helical" evidence="1">
    <location>
        <begin position="208"/>
        <end position="232"/>
    </location>
</feature>
<sequence length="243" mass="27589">MNETSNNVIKLSDIIRIIIKHKKIGISVFILFLVATLFFTLNHTKEYSYKLSISGPTFQNMSTSIQHINCPTFSRIANQKFNLFAVENLQLIKKYNVKSIPEKCEMGLTATGTEDQAASIKQISHDLINSIYSDKKYLTMIENWKKFTSDAIPKIGMNNANLISSNTSEAFLKALIQDRKAVINSLDEKPSKSIQMTRSLYPTNMSKIQIFVLGLVLSIIISLFSIFTVYIISNVRQEFKDNN</sequence>